<protein>
    <submittedName>
        <fullName evidence="2">Uncharacterized protein</fullName>
    </submittedName>
</protein>
<proteinExistence type="predicted"/>
<evidence type="ECO:0000313" key="2">
    <source>
        <dbReference type="WBParaSite" id="nRc.2.0.1.t28046-RA"/>
    </source>
</evidence>
<keyword evidence="1" id="KW-1185">Reference proteome</keyword>
<dbReference type="WBParaSite" id="nRc.2.0.1.t28046-RA">
    <property type="protein sequence ID" value="nRc.2.0.1.t28046-RA"/>
    <property type="gene ID" value="nRc.2.0.1.g28046"/>
</dbReference>
<sequence>MDEASLMRIAALKYPVCLCYKGQILYGKKFTKSGYFPRNVLKLEKKPNQSKINSVIDQIEKRLEFLVKQKMTS</sequence>
<dbReference type="AlphaFoldDB" id="A0A915JQ61"/>
<evidence type="ECO:0000313" key="1">
    <source>
        <dbReference type="Proteomes" id="UP000887565"/>
    </source>
</evidence>
<dbReference type="Proteomes" id="UP000887565">
    <property type="component" value="Unplaced"/>
</dbReference>
<name>A0A915JQ61_ROMCU</name>
<organism evidence="1 2">
    <name type="scientific">Romanomermis culicivorax</name>
    <name type="common">Nematode worm</name>
    <dbReference type="NCBI Taxonomy" id="13658"/>
    <lineage>
        <taxon>Eukaryota</taxon>
        <taxon>Metazoa</taxon>
        <taxon>Ecdysozoa</taxon>
        <taxon>Nematoda</taxon>
        <taxon>Enoplea</taxon>
        <taxon>Dorylaimia</taxon>
        <taxon>Mermithida</taxon>
        <taxon>Mermithoidea</taxon>
        <taxon>Mermithidae</taxon>
        <taxon>Romanomermis</taxon>
    </lineage>
</organism>
<accession>A0A915JQ61</accession>
<reference evidence="2" key="1">
    <citation type="submission" date="2022-11" db="UniProtKB">
        <authorList>
            <consortium name="WormBaseParasite"/>
        </authorList>
    </citation>
    <scope>IDENTIFICATION</scope>
</reference>